<organism evidence="1 2">
    <name type="scientific">Microbacterium nanhaiense</name>
    <dbReference type="NCBI Taxonomy" id="1301026"/>
    <lineage>
        <taxon>Bacteria</taxon>
        <taxon>Bacillati</taxon>
        <taxon>Actinomycetota</taxon>
        <taxon>Actinomycetes</taxon>
        <taxon>Micrococcales</taxon>
        <taxon>Microbacteriaceae</taxon>
        <taxon>Microbacterium</taxon>
    </lineage>
</organism>
<evidence type="ECO:0000313" key="1">
    <source>
        <dbReference type="EMBL" id="GGO65120.1"/>
    </source>
</evidence>
<keyword evidence="2" id="KW-1185">Reference proteome</keyword>
<name>A0ABQ2N314_9MICO</name>
<protein>
    <submittedName>
        <fullName evidence="1">Uncharacterized protein</fullName>
    </submittedName>
</protein>
<dbReference type="RefSeq" id="WP_188701757.1">
    <property type="nucleotide sequence ID" value="NZ_BMMQ01000006.1"/>
</dbReference>
<reference evidence="2" key="1">
    <citation type="journal article" date="2019" name="Int. J. Syst. Evol. Microbiol.">
        <title>The Global Catalogue of Microorganisms (GCM) 10K type strain sequencing project: providing services to taxonomists for standard genome sequencing and annotation.</title>
        <authorList>
            <consortium name="The Broad Institute Genomics Platform"/>
            <consortium name="The Broad Institute Genome Sequencing Center for Infectious Disease"/>
            <person name="Wu L."/>
            <person name="Ma J."/>
        </authorList>
    </citation>
    <scope>NUCLEOTIDE SEQUENCE [LARGE SCALE GENOMIC DNA]</scope>
    <source>
        <strain evidence="2">CGMCC 4.7181</strain>
    </source>
</reference>
<dbReference type="Proteomes" id="UP000638043">
    <property type="component" value="Unassembled WGS sequence"/>
</dbReference>
<sequence length="83" mass="8916">MSHPKRFLWITREDSTRGHLSHALAALDGQFAASTDELRILTVAPDRPAAIPEGYRLITGEPVAPGAMSDAELPKQGLLLVAV</sequence>
<accession>A0ABQ2N314</accession>
<evidence type="ECO:0000313" key="2">
    <source>
        <dbReference type="Proteomes" id="UP000638043"/>
    </source>
</evidence>
<proteinExistence type="predicted"/>
<gene>
    <name evidence="1" type="ORF">GCM10010910_21580</name>
</gene>
<comment type="caution">
    <text evidence="1">The sequence shown here is derived from an EMBL/GenBank/DDBJ whole genome shotgun (WGS) entry which is preliminary data.</text>
</comment>
<dbReference type="EMBL" id="BMMQ01000006">
    <property type="protein sequence ID" value="GGO65120.1"/>
    <property type="molecule type" value="Genomic_DNA"/>
</dbReference>